<dbReference type="Proteomes" id="UP000028545">
    <property type="component" value="Unassembled WGS sequence"/>
</dbReference>
<evidence type="ECO:0000313" key="3">
    <source>
        <dbReference type="Proteomes" id="UP000028545"/>
    </source>
</evidence>
<protein>
    <submittedName>
        <fullName evidence="2">Uncharacterized protein</fullName>
    </submittedName>
</protein>
<dbReference type="HOGENOM" id="CLU_027514_2_1_1"/>
<feature type="region of interest" description="Disordered" evidence="1">
    <location>
        <begin position="451"/>
        <end position="518"/>
    </location>
</feature>
<reference evidence="2 3" key="1">
    <citation type="journal article" date="2014" name="Genome Announc.">
        <title>Draft genome sequence of the pathogenic fungus Scedosporium apiospermum.</title>
        <authorList>
            <person name="Vandeputte P."/>
            <person name="Ghamrawi S."/>
            <person name="Rechenmann M."/>
            <person name="Iltis A."/>
            <person name="Giraud S."/>
            <person name="Fleury M."/>
            <person name="Thornton C."/>
            <person name="Delhaes L."/>
            <person name="Meyer W."/>
            <person name="Papon N."/>
            <person name="Bouchara J.P."/>
        </authorList>
    </citation>
    <scope>NUCLEOTIDE SEQUENCE [LARGE SCALE GENOMIC DNA]</scope>
    <source>
        <strain evidence="2 3">IHEM 14462</strain>
    </source>
</reference>
<keyword evidence="3" id="KW-1185">Reference proteome</keyword>
<dbReference type="AlphaFoldDB" id="A0A084G480"/>
<dbReference type="OrthoDB" id="3251507at2759"/>
<dbReference type="EMBL" id="JOWA01000101">
    <property type="protein sequence ID" value="KEZ42142.1"/>
    <property type="molecule type" value="Genomic_DNA"/>
</dbReference>
<dbReference type="VEuPathDB" id="FungiDB:SAPIO_CDS6192"/>
<evidence type="ECO:0000313" key="2">
    <source>
        <dbReference type="EMBL" id="KEZ42142.1"/>
    </source>
</evidence>
<feature type="compositionally biased region" description="Basic and acidic residues" evidence="1">
    <location>
        <begin position="482"/>
        <end position="491"/>
    </location>
</feature>
<feature type="compositionally biased region" description="Acidic residues" evidence="1">
    <location>
        <begin position="492"/>
        <end position="501"/>
    </location>
</feature>
<gene>
    <name evidence="2" type="ORF">SAPIO_CDS6192</name>
</gene>
<comment type="caution">
    <text evidence="2">The sequence shown here is derived from an EMBL/GenBank/DDBJ whole genome shotgun (WGS) entry which is preliminary data.</text>
</comment>
<dbReference type="OMA" id="NARHIWA"/>
<dbReference type="RefSeq" id="XP_016641941.1">
    <property type="nucleotide sequence ID" value="XM_016788360.1"/>
</dbReference>
<dbReference type="PANTHER" id="PTHR42037">
    <property type="match status" value="1"/>
</dbReference>
<dbReference type="InterPro" id="IPR027796">
    <property type="entry name" value="OTT_1508_deam-like"/>
</dbReference>
<dbReference type="PANTHER" id="PTHR42037:SF1">
    <property type="match status" value="1"/>
</dbReference>
<dbReference type="GeneID" id="27725264"/>
<sequence>MVMAIGQATFQTRFSSGILQGIITAKLHRHARTLESSTDRRPVPIEPNHLLSFYHPIILEKAFVKACQDQNFPLEASSLANQDSLLSPEQAFHSFVNKLAQVCDIKRGGETVTAFTVLRGDGGPHYVLGSNQRCEEALIETKTFVESLLKLASRDPVIVRQLQNLRSRTEFTRDVVSSPSARDKFLSDFEKLIKAIHAIKNTELEKAIIEKAKDGELSRSQRWCELRHYLGRLLSYRQAAEIIIASSKRWPELFESFTITPIPSSHPAPRPVSHKGLTAARIVEDMVQGDDSEPHPLFEEILQKLQNFDLDRLIHNKIRSKSFRPIVHAEVLVHHHLLDEGISHPALYWNQWKYIGSSKATCRLCSHYFNAHQDRVDVRPGHRNLYPSWRLPDVYQDQGDDAASRRLDLLLKLTEDVKNDARWTIEHKILLGKKYDTNTYSANPEYLMYNSGDEDAMSDSELDSGTSQSSGLDECVSVLPPEARHSKSVDVRDEDSCDEDGGVPLWDTKESPSWSLTNPPALLRVHV</sequence>
<feature type="compositionally biased region" description="Acidic residues" evidence="1">
    <location>
        <begin position="452"/>
        <end position="462"/>
    </location>
</feature>
<dbReference type="KEGG" id="sapo:SAPIO_CDS6192"/>
<evidence type="ECO:0000256" key="1">
    <source>
        <dbReference type="SAM" id="MobiDB-lite"/>
    </source>
</evidence>
<accession>A0A084G480</accession>
<name>A0A084G480_PSEDA</name>
<organism evidence="2 3">
    <name type="scientific">Pseudallescheria apiosperma</name>
    <name type="common">Scedosporium apiospermum</name>
    <dbReference type="NCBI Taxonomy" id="563466"/>
    <lineage>
        <taxon>Eukaryota</taxon>
        <taxon>Fungi</taxon>
        <taxon>Dikarya</taxon>
        <taxon>Ascomycota</taxon>
        <taxon>Pezizomycotina</taxon>
        <taxon>Sordariomycetes</taxon>
        <taxon>Hypocreomycetidae</taxon>
        <taxon>Microascales</taxon>
        <taxon>Microascaceae</taxon>
        <taxon>Scedosporium</taxon>
    </lineage>
</organism>
<proteinExistence type="predicted"/>
<dbReference type="Pfam" id="PF14441">
    <property type="entry name" value="OTT_1508_deam"/>
    <property type="match status" value="1"/>
</dbReference>